<keyword evidence="2" id="KW-0732">Signal</keyword>
<evidence type="ECO:0000313" key="3">
    <source>
        <dbReference type="EMBL" id="AKF04788.1"/>
    </source>
</evidence>
<name>A0A0F6YGK3_9BACT</name>
<proteinExistence type="predicted"/>
<evidence type="ECO:0000313" key="4">
    <source>
        <dbReference type="Proteomes" id="UP000034883"/>
    </source>
</evidence>
<feature type="region of interest" description="Disordered" evidence="1">
    <location>
        <begin position="21"/>
        <end position="64"/>
    </location>
</feature>
<dbReference type="Proteomes" id="UP000034883">
    <property type="component" value="Chromosome"/>
</dbReference>
<dbReference type="RefSeq" id="WP_053232093.1">
    <property type="nucleotide sequence ID" value="NZ_CP011125.1"/>
</dbReference>
<dbReference type="STRING" id="927083.DB32_001937"/>
<organism evidence="3 4">
    <name type="scientific">Sandaracinus amylolyticus</name>
    <dbReference type="NCBI Taxonomy" id="927083"/>
    <lineage>
        <taxon>Bacteria</taxon>
        <taxon>Pseudomonadati</taxon>
        <taxon>Myxococcota</taxon>
        <taxon>Polyangia</taxon>
        <taxon>Polyangiales</taxon>
        <taxon>Sandaracinaceae</taxon>
        <taxon>Sandaracinus</taxon>
    </lineage>
</organism>
<reference evidence="3 4" key="1">
    <citation type="submission" date="2015-03" db="EMBL/GenBank/DDBJ databases">
        <title>Genome assembly of Sandaracinus amylolyticus DSM 53668.</title>
        <authorList>
            <person name="Sharma G."/>
            <person name="Subramanian S."/>
        </authorList>
    </citation>
    <scope>NUCLEOTIDE SEQUENCE [LARGE SCALE GENOMIC DNA]</scope>
    <source>
        <strain evidence="3 4">DSM 53668</strain>
    </source>
</reference>
<sequence length="201" mass="20401">MIRSFLIAVVALCGLAACGSNEEASTTETTGTAPATTTTPTPTPPPTTPTPAEGTTAAPGAAAAGGGATITIATGFTDPTITTGTSGGAVEASTLNSECAGWVSSSPDHVIDLQAAMPRLKIMAFGTEADSDVTLVVRKPDGTYLCNDDSDGFHPVVEGEMPAGRYEVFVGSYEQGRRRAYRLGITTQEAATPTTTLAQAQ</sequence>
<protein>
    <submittedName>
        <fullName evidence="3">Alpha-mannosidase</fullName>
    </submittedName>
</protein>
<dbReference type="PROSITE" id="PS51257">
    <property type="entry name" value="PROKAR_LIPOPROTEIN"/>
    <property type="match status" value="1"/>
</dbReference>
<dbReference type="OrthoDB" id="5478183at2"/>
<gene>
    <name evidence="3" type="ORF">DB32_001937</name>
</gene>
<keyword evidence="4" id="KW-1185">Reference proteome</keyword>
<accession>A0A0F6YGK3</accession>
<dbReference type="AlphaFoldDB" id="A0A0F6YGK3"/>
<dbReference type="EMBL" id="CP011125">
    <property type="protein sequence ID" value="AKF04788.1"/>
    <property type="molecule type" value="Genomic_DNA"/>
</dbReference>
<dbReference type="KEGG" id="samy:DB32_001937"/>
<feature type="compositionally biased region" description="Low complexity" evidence="1">
    <location>
        <begin position="26"/>
        <end position="40"/>
    </location>
</feature>
<feature type="compositionally biased region" description="Low complexity" evidence="1">
    <location>
        <begin position="50"/>
        <end position="62"/>
    </location>
</feature>
<feature type="signal peptide" evidence="2">
    <location>
        <begin position="1"/>
        <end position="24"/>
    </location>
</feature>
<feature type="chain" id="PRO_5002512903" evidence="2">
    <location>
        <begin position="25"/>
        <end position="201"/>
    </location>
</feature>
<evidence type="ECO:0000256" key="1">
    <source>
        <dbReference type="SAM" id="MobiDB-lite"/>
    </source>
</evidence>
<evidence type="ECO:0000256" key="2">
    <source>
        <dbReference type="SAM" id="SignalP"/>
    </source>
</evidence>